<dbReference type="Pfam" id="PF25601">
    <property type="entry name" value="AAA_lid_14"/>
    <property type="match status" value="1"/>
</dbReference>
<evidence type="ECO:0000256" key="2">
    <source>
        <dbReference type="ARBA" id="ARBA00022840"/>
    </source>
</evidence>
<evidence type="ECO:0000256" key="3">
    <source>
        <dbReference type="ARBA" id="ARBA00023015"/>
    </source>
</evidence>
<dbReference type="AlphaFoldDB" id="A0A538SLU1"/>
<proteinExistence type="predicted"/>
<dbReference type="SUPFAM" id="SSF52540">
    <property type="entry name" value="P-loop containing nucleoside triphosphate hydrolases"/>
    <property type="match status" value="1"/>
</dbReference>
<evidence type="ECO:0000256" key="5">
    <source>
        <dbReference type="ARBA" id="ARBA00023163"/>
    </source>
</evidence>
<dbReference type="InterPro" id="IPR002197">
    <property type="entry name" value="HTH_Fis"/>
</dbReference>
<dbReference type="Gene3D" id="1.10.8.60">
    <property type="match status" value="1"/>
</dbReference>
<gene>
    <name evidence="8" type="ORF">E6K72_09285</name>
</gene>
<dbReference type="PRINTS" id="PR01590">
    <property type="entry name" value="HTHFIS"/>
</dbReference>
<dbReference type="Gene3D" id="3.40.50.300">
    <property type="entry name" value="P-loop containing nucleotide triphosphate hydrolases"/>
    <property type="match status" value="1"/>
</dbReference>
<dbReference type="InterPro" id="IPR003593">
    <property type="entry name" value="AAA+_ATPase"/>
</dbReference>
<keyword evidence="5" id="KW-0804">Transcription</keyword>
<dbReference type="FunFam" id="3.40.50.300:FF:000006">
    <property type="entry name" value="DNA-binding transcriptional regulator NtrC"/>
    <property type="match status" value="1"/>
</dbReference>
<dbReference type="Gene3D" id="1.10.10.60">
    <property type="entry name" value="Homeodomain-like"/>
    <property type="match status" value="1"/>
</dbReference>
<keyword evidence="3" id="KW-0805">Transcription regulation</keyword>
<comment type="caution">
    <text evidence="8">The sequence shown here is derived from an EMBL/GenBank/DDBJ whole genome shotgun (WGS) entry which is preliminary data.</text>
</comment>
<evidence type="ECO:0000259" key="7">
    <source>
        <dbReference type="PROSITE" id="PS50045"/>
    </source>
</evidence>
<feature type="compositionally biased region" description="Basic and acidic residues" evidence="6">
    <location>
        <begin position="91"/>
        <end position="106"/>
    </location>
</feature>
<keyword evidence="2" id="KW-0067">ATP-binding</keyword>
<dbReference type="GO" id="GO:0043565">
    <property type="term" value="F:sequence-specific DNA binding"/>
    <property type="evidence" value="ECO:0007669"/>
    <property type="project" value="InterPro"/>
</dbReference>
<dbReference type="SMART" id="SM00382">
    <property type="entry name" value="AAA"/>
    <property type="match status" value="1"/>
</dbReference>
<dbReference type="PANTHER" id="PTHR32071">
    <property type="entry name" value="TRANSCRIPTIONAL REGULATORY PROTEIN"/>
    <property type="match status" value="1"/>
</dbReference>
<keyword evidence="4" id="KW-0238">DNA-binding</keyword>
<dbReference type="PROSITE" id="PS00676">
    <property type="entry name" value="SIGMA54_INTERACT_2"/>
    <property type="match status" value="1"/>
</dbReference>
<evidence type="ECO:0000313" key="8">
    <source>
        <dbReference type="EMBL" id="TMQ52346.1"/>
    </source>
</evidence>
<dbReference type="Proteomes" id="UP000317716">
    <property type="component" value="Unassembled WGS sequence"/>
</dbReference>
<dbReference type="InterPro" id="IPR002078">
    <property type="entry name" value="Sigma_54_int"/>
</dbReference>
<feature type="region of interest" description="Disordered" evidence="6">
    <location>
        <begin position="87"/>
        <end position="106"/>
    </location>
</feature>
<dbReference type="InterPro" id="IPR009057">
    <property type="entry name" value="Homeodomain-like_sf"/>
</dbReference>
<reference evidence="8 9" key="1">
    <citation type="journal article" date="2019" name="Nat. Microbiol.">
        <title>Mediterranean grassland soil C-N compound turnover is dependent on rainfall and depth, and is mediated by genomically divergent microorganisms.</title>
        <authorList>
            <person name="Diamond S."/>
            <person name="Andeer P.F."/>
            <person name="Li Z."/>
            <person name="Crits-Christoph A."/>
            <person name="Burstein D."/>
            <person name="Anantharaman K."/>
            <person name="Lane K.R."/>
            <person name="Thomas B.C."/>
            <person name="Pan C."/>
            <person name="Northen T.R."/>
            <person name="Banfield J.F."/>
        </authorList>
    </citation>
    <scope>NUCLEOTIDE SEQUENCE [LARGE SCALE GENOMIC DNA]</scope>
    <source>
        <strain evidence="8">WS_2</strain>
    </source>
</reference>
<dbReference type="InterPro" id="IPR027417">
    <property type="entry name" value="P-loop_NTPase"/>
</dbReference>
<protein>
    <submittedName>
        <fullName evidence="8">Sigma-54-dependent Fis family transcriptional regulator</fullName>
    </submittedName>
</protein>
<feature type="domain" description="Sigma-54 factor interaction" evidence="7">
    <location>
        <begin position="20"/>
        <end position="247"/>
    </location>
</feature>
<dbReference type="Pfam" id="PF00158">
    <property type="entry name" value="Sigma54_activat"/>
    <property type="match status" value="1"/>
</dbReference>
<dbReference type="InterPro" id="IPR025943">
    <property type="entry name" value="Sigma_54_int_dom_ATP-bd_2"/>
</dbReference>
<dbReference type="GO" id="GO:0005524">
    <property type="term" value="F:ATP binding"/>
    <property type="evidence" value="ECO:0007669"/>
    <property type="project" value="UniProtKB-KW"/>
</dbReference>
<dbReference type="InterPro" id="IPR025944">
    <property type="entry name" value="Sigma_54_int_dom_CS"/>
</dbReference>
<dbReference type="GO" id="GO:0006355">
    <property type="term" value="P:regulation of DNA-templated transcription"/>
    <property type="evidence" value="ECO:0007669"/>
    <property type="project" value="InterPro"/>
</dbReference>
<organism evidence="8 9">
    <name type="scientific">Eiseniibacteriota bacterium</name>
    <dbReference type="NCBI Taxonomy" id="2212470"/>
    <lineage>
        <taxon>Bacteria</taxon>
        <taxon>Candidatus Eiseniibacteriota</taxon>
    </lineage>
</organism>
<dbReference type="SUPFAM" id="SSF46689">
    <property type="entry name" value="Homeodomain-like"/>
    <property type="match status" value="1"/>
</dbReference>
<accession>A0A538SLU1</accession>
<evidence type="ECO:0000256" key="1">
    <source>
        <dbReference type="ARBA" id="ARBA00022741"/>
    </source>
</evidence>
<dbReference type="CDD" id="cd00009">
    <property type="entry name" value="AAA"/>
    <property type="match status" value="1"/>
</dbReference>
<keyword evidence="1" id="KW-0547">Nucleotide-binding</keyword>
<dbReference type="InterPro" id="IPR058031">
    <property type="entry name" value="AAA_lid_NorR"/>
</dbReference>
<evidence type="ECO:0000313" key="9">
    <source>
        <dbReference type="Proteomes" id="UP000317716"/>
    </source>
</evidence>
<dbReference type="PROSITE" id="PS00688">
    <property type="entry name" value="SIGMA54_INTERACT_3"/>
    <property type="match status" value="1"/>
</dbReference>
<dbReference type="EMBL" id="VBOS01000324">
    <property type="protein sequence ID" value="TMQ52346.1"/>
    <property type="molecule type" value="Genomic_DNA"/>
</dbReference>
<dbReference type="PROSITE" id="PS50045">
    <property type="entry name" value="SIGMA54_INTERACT_4"/>
    <property type="match status" value="1"/>
</dbReference>
<dbReference type="Pfam" id="PF02954">
    <property type="entry name" value="HTH_8"/>
    <property type="match status" value="1"/>
</dbReference>
<evidence type="ECO:0000256" key="6">
    <source>
        <dbReference type="SAM" id="MobiDB-lite"/>
    </source>
</evidence>
<sequence length="325" mass="36304">MRGQERERGARDERRGLERLIGHSRAITRVIEQVRHVASTRATVLIEGEAGTGKGLVARAIHESGPRRGAAFERIRLEALPPSDVESELFGNEREAPGEDARGGRFEASDGGTLYLDEIGEAPAAVQVKLLRAIQDHTFERVGGTRTLKSDVRLIAGTRRDLAAEVESGRFREELHYRLGGVKVRVPPLRERREDIPLLVESFLRELNRRHGRRVTRITRGALDRLAAHVWPGNVRELENVVEGMVILARGRRALDLSDLPEWLRGTGSQTPRLDVTVGMTVEEAERQLIAATLRDTGHDKPRAAAMLGIGLRTLYRKIKQHGIR</sequence>
<evidence type="ECO:0000256" key="4">
    <source>
        <dbReference type="ARBA" id="ARBA00023125"/>
    </source>
</evidence>
<name>A0A538SLU1_UNCEI</name>